<proteinExistence type="predicted"/>
<organism evidence="1 2">
    <name type="scientific">Biomphalaria pfeifferi</name>
    <name type="common">Bloodfluke planorb</name>
    <name type="synonym">Freshwater snail</name>
    <dbReference type="NCBI Taxonomy" id="112525"/>
    <lineage>
        <taxon>Eukaryota</taxon>
        <taxon>Metazoa</taxon>
        <taxon>Spiralia</taxon>
        <taxon>Lophotrochozoa</taxon>
        <taxon>Mollusca</taxon>
        <taxon>Gastropoda</taxon>
        <taxon>Heterobranchia</taxon>
        <taxon>Euthyneura</taxon>
        <taxon>Panpulmonata</taxon>
        <taxon>Hygrophila</taxon>
        <taxon>Lymnaeoidea</taxon>
        <taxon>Planorbidae</taxon>
        <taxon>Biomphalaria</taxon>
    </lineage>
</organism>
<reference evidence="1" key="2">
    <citation type="submission" date="2023-04" db="EMBL/GenBank/DDBJ databases">
        <authorList>
            <person name="Bu L."/>
            <person name="Lu L."/>
            <person name="Laidemitt M.R."/>
            <person name="Zhang S.M."/>
            <person name="Mutuku M."/>
            <person name="Mkoji G."/>
            <person name="Steinauer M."/>
            <person name="Loker E.S."/>
        </authorList>
    </citation>
    <scope>NUCLEOTIDE SEQUENCE</scope>
    <source>
        <strain evidence="1">KasaAsao</strain>
        <tissue evidence="1">Whole Snail</tissue>
    </source>
</reference>
<dbReference type="EMBL" id="JASAOG010000008">
    <property type="protein sequence ID" value="KAK0067333.1"/>
    <property type="molecule type" value="Genomic_DNA"/>
</dbReference>
<sequence length="92" mass="9580">MRQNSVPGNDLTYLYDSPLCARSISNGVPYALAVSAIVSPTRPGSISNGVPYALAVSAIVSPTRPGSISNGVPYDTSTEHPFRSCPIAGHYA</sequence>
<reference evidence="1" key="1">
    <citation type="journal article" date="2023" name="PLoS Negl. Trop. Dis.">
        <title>A genome sequence for Biomphalaria pfeifferi, the major vector snail for the human-infecting parasite Schistosoma mansoni.</title>
        <authorList>
            <person name="Bu L."/>
            <person name="Lu L."/>
            <person name="Laidemitt M.R."/>
            <person name="Zhang S.M."/>
            <person name="Mutuku M."/>
            <person name="Mkoji G."/>
            <person name="Steinauer M."/>
            <person name="Loker E.S."/>
        </authorList>
    </citation>
    <scope>NUCLEOTIDE SEQUENCE</scope>
    <source>
        <strain evidence="1">KasaAsao</strain>
    </source>
</reference>
<gene>
    <name evidence="1" type="ORF">Bpfe_003431</name>
</gene>
<protein>
    <submittedName>
        <fullName evidence="1">Uncharacterized protein</fullName>
    </submittedName>
</protein>
<evidence type="ECO:0000313" key="2">
    <source>
        <dbReference type="Proteomes" id="UP001233172"/>
    </source>
</evidence>
<dbReference type="AlphaFoldDB" id="A0AAD8C734"/>
<evidence type="ECO:0000313" key="1">
    <source>
        <dbReference type="EMBL" id="KAK0067333.1"/>
    </source>
</evidence>
<accession>A0AAD8C734</accession>
<comment type="caution">
    <text evidence="1">The sequence shown here is derived from an EMBL/GenBank/DDBJ whole genome shotgun (WGS) entry which is preliminary data.</text>
</comment>
<keyword evidence="2" id="KW-1185">Reference proteome</keyword>
<dbReference type="Proteomes" id="UP001233172">
    <property type="component" value="Unassembled WGS sequence"/>
</dbReference>
<name>A0AAD8C734_BIOPF</name>